<organism evidence="1 2">
    <name type="scientific">Rhodanobacter aciditrophus</name>
    <dbReference type="NCBI Taxonomy" id="1623218"/>
    <lineage>
        <taxon>Bacteria</taxon>
        <taxon>Pseudomonadati</taxon>
        <taxon>Pseudomonadota</taxon>
        <taxon>Gammaproteobacteria</taxon>
        <taxon>Lysobacterales</taxon>
        <taxon>Rhodanobacteraceae</taxon>
        <taxon>Rhodanobacter</taxon>
    </lineage>
</organism>
<evidence type="ECO:0000313" key="1">
    <source>
        <dbReference type="EMBL" id="MFD1384401.1"/>
    </source>
</evidence>
<reference evidence="2" key="1">
    <citation type="journal article" date="2019" name="Int. J. Syst. Evol. Microbiol.">
        <title>The Global Catalogue of Microorganisms (GCM) 10K type strain sequencing project: providing services to taxonomists for standard genome sequencing and annotation.</title>
        <authorList>
            <consortium name="The Broad Institute Genomics Platform"/>
            <consortium name="The Broad Institute Genome Sequencing Center for Infectious Disease"/>
            <person name="Wu L."/>
            <person name="Ma J."/>
        </authorList>
    </citation>
    <scope>NUCLEOTIDE SEQUENCE [LARGE SCALE GENOMIC DNA]</scope>
    <source>
        <strain evidence="2">JCM 30774</strain>
    </source>
</reference>
<keyword evidence="2" id="KW-1185">Reference proteome</keyword>
<comment type="caution">
    <text evidence="1">The sequence shown here is derived from an EMBL/GenBank/DDBJ whole genome shotgun (WGS) entry which is preliminary data.</text>
</comment>
<proteinExistence type="predicted"/>
<gene>
    <name evidence="1" type="ORF">ACFQ45_13560</name>
</gene>
<accession>A0ABW4B570</accession>
<sequence length="194" mass="21818">MFQFKGNRQYLHGTDFYRFSQQLMAQACSDFSHICSLSFRSFATHQCSLSLTAPDEAAISPCKGEAMTQAGEKVSFWWVQTDKPVTERYEFNEERAVHGALINDAKESISTAVQYEYSTIEMVVALTKALHYDFAPKVEGKWVFAQLNATTALPDSYSSLQISLKNYIPNRFSVSRVLIDDAEIGTIRFIVGGP</sequence>
<dbReference type="EMBL" id="JBHTMN010000014">
    <property type="protein sequence ID" value="MFD1384401.1"/>
    <property type="molecule type" value="Genomic_DNA"/>
</dbReference>
<evidence type="ECO:0000313" key="2">
    <source>
        <dbReference type="Proteomes" id="UP001597059"/>
    </source>
</evidence>
<name>A0ABW4B570_9GAMM</name>
<dbReference type="Proteomes" id="UP001597059">
    <property type="component" value="Unassembled WGS sequence"/>
</dbReference>
<protein>
    <submittedName>
        <fullName evidence="1">Uncharacterized protein</fullName>
    </submittedName>
</protein>
<dbReference type="RefSeq" id="WP_377368578.1">
    <property type="nucleotide sequence ID" value="NZ_JBHTMN010000014.1"/>
</dbReference>